<feature type="domain" description="Apple" evidence="21">
    <location>
        <begin position="337"/>
        <end position="421"/>
    </location>
</feature>
<dbReference type="InterPro" id="IPR003609">
    <property type="entry name" value="Pan_app"/>
</dbReference>
<dbReference type="InterPro" id="IPR008271">
    <property type="entry name" value="Ser/Thr_kinase_AS"/>
</dbReference>
<feature type="compositionally biased region" description="Basic and acidic residues" evidence="17">
    <location>
        <begin position="794"/>
        <end position="806"/>
    </location>
</feature>
<dbReference type="InterPro" id="IPR000858">
    <property type="entry name" value="S_locus_glycoprot_dom"/>
</dbReference>
<dbReference type="PANTHER" id="PTHR27002">
    <property type="entry name" value="RECEPTOR-LIKE SERINE/THREONINE-PROTEIN KINASE SD1-8"/>
    <property type="match status" value="1"/>
</dbReference>
<evidence type="ECO:0000313" key="23">
    <source>
        <dbReference type="Proteomes" id="UP001497457"/>
    </source>
</evidence>
<dbReference type="PROSITE" id="PS50927">
    <property type="entry name" value="BULB_LECTIN"/>
    <property type="match status" value="1"/>
</dbReference>
<evidence type="ECO:0000256" key="1">
    <source>
        <dbReference type="ARBA" id="ARBA00004251"/>
    </source>
</evidence>
<accession>A0ABC9F5Y6</accession>
<dbReference type="CDD" id="cd14066">
    <property type="entry name" value="STKc_IRAK"/>
    <property type="match status" value="1"/>
</dbReference>
<dbReference type="GO" id="GO:0005524">
    <property type="term" value="F:ATP binding"/>
    <property type="evidence" value="ECO:0007669"/>
    <property type="project" value="UniProtKB-UniRule"/>
</dbReference>
<keyword evidence="3 15" id="KW-0723">Serine/threonine-protein kinase</keyword>
<keyword evidence="12" id="KW-0325">Glycoprotein</keyword>
<evidence type="ECO:0000256" key="9">
    <source>
        <dbReference type="ARBA" id="ARBA00022840"/>
    </source>
</evidence>
<feature type="domain" description="Bulb-type lectin" evidence="20">
    <location>
        <begin position="25"/>
        <end position="150"/>
    </location>
</feature>
<keyword evidence="8 15" id="KW-0418">Kinase</keyword>
<organism evidence="22 23">
    <name type="scientific">Urochloa decumbens</name>
    <dbReference type="NCBI Taxonomy" id="240449"/>
    <lineage>
        <taxon>Eukaryota</taxon>
        <taxon>Viridiplantae</taxon>
        <taxon>Streptophyta</taxon>
        <taxon>Embryophyta</taxon>
        <taxon>Tracheophyta</taxon>
        <taxon>Spermatophyta</taxon>
        <taxon>Magnoliopsida</taxon>
        <taxon>Liliopsida</taxon>
        <taxon>Poales</taxon>
        <taxon>Poaceae</taxon>
        <taxon>PACMAD clade</taxon>
        <taxon>Panicoideae</taxon>
        <taxon>Panicodae</taxon>
        <taxon>Paniceae</taxon>
        <taxon>Melinidinae</taxon>
        <taxon>Urochloa</taxon>
    </lineage>
</organism>
<feature type="binding site" evidence="16">
    <location>
        <position position="530"/>
    </location>
    <ligand>
        <name>ATP</name>
        <dbReference type="ChEBI" id="CHEBI:30616"/>
    </ligand>
</feature>
<keyword evidence="4" id="KW-0245">EGF-like domain</keyword>
<keyword evidence="2" id="KW-0472">Membrane</keyword>
<evidence type="ECO:0000256" key="10">
    <source>
        <dbReference type="ARBA" id="ARBA00023157"/>
    </source>
</evidence>
<comment type="catalytic activity">
    <reaction evidence="14 15">
        <text>L-seryl-[protein] + ATP = O-phospho-L-seryl-[protein] + ADP + H(+)</text>
        <dbReference type="Rhea" id="RHEA:17989"/>
        <dbReference type="Rhea" id="RHEA-COMP:9863"/>
        <dbReference type="Rhea" id="RHEA-COMP:11604"/>
        <dbReference type="ChEBI" id="CHEBI:15378"/>
        <dbReference type="ChEBI" id="CHEBI:29999"/>
        <dbReference type="ChEBI" id="CHEBI:30616"/>
        <dbReference type="ChEBI" id="CHEBI:83421"/>
        <dbReference type="ChEBI" id="CHEBI:456216"/>
        <dbReference type="EC" id="2.7.11.1"/>
    </reaction>
</comment>
<dbReference type="Gene3D" id="2.90.10.10">
    <property type="entry name" value="Bulb-type lectin domain"/>
    <property type="match status" value="1"/>
</dbReference>
<evidence type="ECO:0000256" key="6">
    <source>
        <dbReference type="ARBA" id="ARBA00022729"/>
    </source>
</evidence>
<evidence type="ECO:0000256" key="8">
    <source>
        <dbReference type="ARBA" id="ARBA00022777"/>
    </source>
</evidence>
<dbReference type="Proteomes" id="UP001497457">
    <property type="component" value="Chromosome 5rd"/>
</dbReference>
<keyword evidence="6 18" id="KW-0732">Signal</keyword>
<proteinExistence type="inferred from homology"/>
<keyword evidence="7 15" id="KW-0547">Nucleotide-binding</keyword>
<evidence type="ECO:0000256" key="14">
    <source>
        <dbReference type="ARBA" id="ARBA00048679"/>
    </source>
</evidence>
<evidence type="ECO:0000313" key="22">
    <source>
        <dbReference type="EMBL" id="CAL5070208.1"/>
    </source>
</evidence>
<dbReference type="InterPro" id="IPR024171">
    <property type="entry name" value="SRK-like_kinase"/>
</dbReference>
<keyword evidence="10" id="KW-1015">Disulfide bond</keyword>
<evidence type="ECO:0000256" key="7">
    <source>
        <dbReference type="ARBA" id="ARBA00022741"/>
    </source>
</evidence>
<evidence type="ECO:0000256" key="3">
    <source>
        <dbReference type="ARBA" id="ARBA00022527"/>
    </source>
</evidence>
<gene>
    <name evidence="22" type="ORF">URODEC1_LOCUS102658</name>
</gene>
<dbReference type="GO" id="GO:0004674">
    <property type="term" value="F:protein serine/threonine kinase activity"/>
    <property type="evidence" value="ECO:0007669"/>
    <property type="project" value="UniProtKB-KW"/>
</dbReference>
<dbReference type="Gene3D" id="1.10.510.10">
    <property type="entry name" value="Transferase(Phosphotransferase) domain 1"/>
    <property type="match status" value="1"/>
</dbReference>
<dbReference type="InterPro" id="IPR001480">
    <property type="entry name" value="Bulb-type_lectin_dom"/>
</dbReference>
<dbReference type="EMBL" id="OZ075115">
    <property type="protein sequence ID" value="CAL5070208.1"/>
    <property type="molecule type" value="Genomic_DNA"/>
</dbReference>
<dbReference type="PROSITE" id="PS50948">
    <property type="entry name" value="PAN"/>
    <property type="match status" value="1"/>
</dbReference>
<sequence>MGLLDMLPLPVCILLLLLSPYCQSDDQLTQAKPLFLGDKLISKGGAFVLGFFSPSNSNNSSYIGIWYKNSPETRVWVANREDPITTPLSAKLAITNNQVLALSDSGGRTLWSTPSSTGATGGAGAVAVLLGSGNFVLLSANGTVIWQSFDHPTATILPTMKVLLSHQGRVATRLVAWKSPANPSSGDFSGSIDPSSNLQFFVWRNNWPYYRINFFEASVLGGSGTTNGASVYPSIVDTGDEFYYTYTVSDGSPYTRILLKHDGSMSFETWNNSTSSWTDSFIIVSPKPGCDRYGSCGPFGYCDNTQADPSCRCLDGFEPMDGLNMSRGCRRNATLECGEEDHFVTLPGMKVPDKYLPIGNTSLEQCAAECRMNCSCTAYAYVNMSSAGTSAYTTRCLVWTGELIDMGKAASFGQNLYLRLAGSHVQHKRTSLKILLPIIACLLLLASTALFCTCKYRAGKQQKKKSEKRNMLEYLRSTNEAGNNIEFPFIRFEDIVAATDKFSDSNMLGKGGFGNVYKGVLQGAKEVAVKRLSKGSGQGAEEFQNEVVLIANLQHKNLVKLLGCCIHEDEKLLVYEYLPNKSLDYFLFDSARKHMLQWPKRRKIIQGVARGILYLHQDSRLTIIHRDLKASNILLDKEMCPKISDFGMARIFNGNQLEENTSRVAGTYGYMSPEYVMEGAFSVKSDTYSFGVLLLEIVSGLKISSPQLIVGFPNLIVYAWNLWKDGKLEDFLDSSLMDTCPLDEVARCIHIGLLCVQNDPNSRPLMSEVVFMLENKTTALPIPMEPVYFARRNPEPEKAGDKKEPSVNEMSLTTLEAR</sequence>
<dbReference type="SUPFAM" id="SSF51110">
    <property type="entry name" value="alpha-D-mannose-specific plant lectins"/>
    <property type="match status" value="1"/>
</dbReference>
<dbReference type="PROSITE" id="PS50011">
    <property type="entry name" value="PROTEIN_KINASE_DOM"/>
    <property type="match status" value="1"/>
</dbReference>
<dbReference type="InterPro" id="IPR000719">
    <property type="entry name" value="Prot_kinase_dom"/>
</dbReference>
<keyword evidence="2" id="KW-1003">Cell membrane</keyword>
<dbReference type="SMART" id="SM00220">
    <property type="entry name" value="S_TKc"/>
    <property type="match status" value="1"/>
</dbReference>
<dbReference type="PROSITE" id="PS00107">
    <property type="entry name" value="PROTEIN_KINASE_ATP"/>
    <property type="match status" value="1"/>
</dbReference>
<evidence type="ECO:0000256" key="5">
    <source>
        <dbReference type="ARBA" id="ARBA00022679"/>
    </source>
</evidence>
<dbReference type="EC" id="2.7.11.1" evidence="15"/>
<comment type="similarity">
    <text evidence="15">Belongs to the protein kinase superfamily. Ser/Thr protein kinase family.</text>
</comment>
<evidence type="ECO:0000256" key="2">
    <source>
        <dbReference type="ARBA" id="ARBA00022475"/>
    </source>
</evidence>
<evidence type="ECO:0000259" key="20">
    <source>
        <dbReference type="PROSITE" id="PS50927"/>
    </source>
</evidence>
<evidence type="ECO:0000256" key="15">
    <source>
        <dbReference type="PIRNR" id="PIRNR000641"/>
    </source>
</evidence>
<evidence type="ECO:0000256" key="13">
    <source>
        <dbReference type="ARBA" id="ARBA00047899"/>
    </source>
</evidence>
<dbReference type="AlphaFoldDB" id="A0ABC9F5Y6"/>
<dbReference type="GO" id="GO:0005886">
    <property type="term" value="C:plasma membrane"/>
    <property type="evidence" value="ECO:0007669"/>
    <property type="project" value="UniProtKB-SubCell"/>
</dbReference>
<feature type="compositionally biased region" description="Polar residues" evidence="17">
    <location>
        <begin position="808"/>
        <end position="818"/>
    </location>
</feature>
<feature type="region of interest" description="Disordered" evidence="17">
    <location>
        <begin position="794"/>
        <end position="818"/>
    </location>
</feature>
<reference evidence="23" key="1">
    <citation type="submission" date="2024-06" db="EMBL/GenBank/DDBJ databases">
        <authorList>
            <person name="Ryan C."/>
        </authorList>
    </citation>
    <scope>NUCLEOTIDE SEQUENCE [LARGE SCALE GENOMIC DNA]</scope>
</reference>
<keyword evidence="9 15" id="KW-0067">ATP-binding</keyword>
<keyword evidence="23" id="KW-1185">Reference proteome</keyword>
<dbReference type="FunFam" id="1.10.510.10:FF:000060">
    <property type="entry name" value="G-type lectin S-receptor-like serine/threonine-protein kinase"/>
    <property type="match status" value="1"/>
</dbReference>
<reference evidence="22 23" key="2">
    <citation type="submission" date="2024-10" db="EMBL/GenBank/DDBJ databases">
        <authorList>
            <person name="Ryan C."/>
        </authorList>
    </citation>
    <scope>NUCLEOTIDE SEQUENCE [LARGE SCALE GENOMIC DNA]</scope>
</reference>
<evidence type="ECO:0000259" key="19">
    <source>
        <dbReference type="PROSITE" id="PS50011"/>
    </source>
</evidence>
<dbReference type="CDD" id="cd01098">
    <property type="entry name" value="PAN_AP_plant"/>
    <property type="match status" value="1"/>
</dbReference>
<feature type="domain" description="Protein kinase" evidence="19">
    <location>
        <begin position="502"/>
        <end position="788"/>
    </location>
</feature>
<dbReference type="SMART" id="SM00108">
    <property type="entry name" value="B_lectin"/>
    <property type="match status" value="1"/>
</dbReference>
<evidence type="ECO:0000256" key="18">
    <source>
        <dbReference type="SAM" id="SignalP"/>
    </source>
</evidence>
<protein>
    <recommendedName>
        <fullName evidence="15">Receptor-like serine/threonine-protein kinase</fullName>
        <ecNumber evidence="15">2.7.11.1</ecNumber>
    </recommendedName>
</protein>
<dbReference type="InterPro" id="IPR011009">
    <property type="entry name" value="Kinase-like_dom_sf"/>
</dbReference>
<dbReference type="Pfam" id="PF01453">
    <property type="entry name" value="B_lectin"/>
    <property type="match status" value="1"/>
</dbReference>
<evidence type="ECO:0000256" key="4">
    <source>
        <dbReference type="ARBA" id="ARBA00022536"/>
    </source>
</evidence>
<dbReference type="FunFam" id="3.30.200.20:FF:000402">
    <property type="entry name" value="Serine/threonine-protein kinase"/>
    <property type="match status" value="1"/>
</dbReference>
<evidence type="ECO:0000256" key="17">
    <source>
        <dbReference type="SAM" id="MobiDB-lite"/>
    </source>
</evidence>
<evidence type="ECO:0000256" key="16">
    <source>
        <dbReference type="PROSITE-ProRule" id="PRU10141"/>
    </source>
</evidence>
<keyword evidence="11" id="KW-0675">Receptor</keyword>
<evidence type="ECO:0000256" key="12">
    <source>
        <dbReference type="ARBA" id="ARBA00023180"/>
    </source>
</evidence>
<dbReference type="PIRSF" id="PIRSF000641">
    <property type="entry name" value="SRK"/>
    <property type="match status" value="1"/>
</dbReference>
<name>A0ABC9F5Y6_9POAL</name>
<dbReference type="Pfam" id="PF00954">
    <property type="entry name" value="S_locus_glycop"/>
    <property type="match status" value="1"/>
</dbReference>
<dbReference type="InterPro" id="IPR001245">
    <property type="entry name" value="Ser-Thr/Tyr_kinase_cat_dom"/>
</dbReference>
<dbReference type="Gene3D" id="3.30.200.20">
    <property type="entry name" value="Phosphorylase Kinase, domain 1"/>
    <property type="match status" value="1"/>
</dbReference>
<dbReference type="Pfam" id="PF07714">
    <property type="entry name" value="PK_Tyr_Ser-Thr"/>
    <property type="match status" value="1"/>
</dbReference>
<dbReference type="SUPFAM" id="SSF56112">
    <property type="entry name" value="Protein kinase-like (PK-like)"/>
    <property type="match status" value="1"/>
</dbReference>
<dbReference type="PROSITE" id="PS00108">
    <property type="entry name" value="PROTEIN_KINASE_ST"/>
    <property type="match status" value="1"/>
</dbReference>
<feature type="chain" id="PRO_5044874439" description="Receptor-like serine/threonine-protein kinase" evidence="18">
    <location>
        <begin position="25"/>
        <end position="818"/>
    </location>
</feature>
<evidence type="ECO:0000259" key="21">
    <source>
        <dbReference type="PROSITE" id="PS50948"/>
    </source>
</evidence>
<dbReference type="CDD" id="cd00028">
    <property type="entry name" value="B_lectin"/>
    <property type="match status" value="1"/>
</dbReference>
<comment type="catalytic activity">
    <reaction evidence="13 15">
        <text>L-threonyl-[protein] + ATP = O-phospho-L-threonyl-[protein] + ADP + H(+)</text>
        <dbReference type="Rhea" id="RHEA:46608"/>
        <dbReference type="Rhea" id="RHEA-COMP:11060"/>
        <dbReference type="Rhea" id="RHEA-COMP:11605"/>
        <dbReference type="ChEBI" id="CHEBI:15378"/>
        <dbReference type="ChEBI" id="CHEBI:30013"/>
        <dbReference type="ChEBI" id="CHEBI:30616"/>
        <dbReference type="ChEBI" id="CHEBI:61977"/>
        <dbReference type="ChEBI" id="CHEBI:456216"/>
        <dbReference type="EC" id="2.7.11.1"/>
    </reaction>
</comment>
<dbReference type="InterPro" id="IPR036426">
    <property type="entry name" value="Bulb-type_lectin_dom_sf"/>
</dbReference>
<keyword evidence="5 15" id="KW-0808">Transferase</keyword>
<evidence type="ECO:0000256" key="11">
    <source>
        <dbReference type="ARBA" id="ARBA00023170"/>
    </source>
</evidence>
<dbReference type="SMART" id="SM00473">
    <property type="entry name" value="PAN_AP"/>
    <property type="match status" value="1"/>
</dbReference>
<dbReference type="InterPro" id="IPR017441">
    <property type="entry name" value="Protein_kinase_ATP_BS"/>
</dbReference>
<dbReference type="PANTHER" id="PTHR27002:SF1118">
    <property type="entry name" value="NON-SPECIFIC SERINE_THREONINE PROTEIN KINASE"/>
    <property type="match status" value="1"/>
</dbReference>
<comment type="subcellular location">
    <subcellularLocation>
        <location evidence="1">Cell membrane</location>
        <topology evidence="1">Single-pass type I membrane protein</topology>
    </subcellularLocation>
</comment>
<dbReference type="GO" id="GO:0051707">
    <property type="term" value="P:response to other organism"/>
    <property type="evidence" value="ECO:0007669"/>
    <property type="project" value="UniProtKB-ARBA"/>
</dbReference>
<dbReference type="Pfam" id="PF08276">
    <property type="entry name" value="PAN_2"/>
    <property type="match status" value="1"/>
</dbReference>
<feature type="signal peptide" evidence="18">
    <location>
        <begin position="1"/>
        <end position="24"/>
    </location>
</feature>